<dbReference type="EC" id="3.-.-.-" evidence="3"/>
<dbReference type="Proteomes" id="UP001601948">
    <property type="component" value="Unassembled WGS sequence"/>
</dbReference>
<dbReference type="SUPFAM" id="SSF56601">
    <property type="entry name" value="beta-lactamase/transpeptidase-like"/>
    <property type="match status" value="1"/>
</dbReference>
<accession>A0ABW6R645</accession>
<sequence>MNPFRRNSGKAALSVVVAGAVLAAAACGGETSVGAPDEAAKTTPPAVAAAMDKVVRQGFPGVQVVIDGPAGHRTFTAGVGDLNTRAPFPDDARVRIGSNTKTYVATVIMQLVAEGKVDLDASIERYLPGMVQGNGNDGNRISVRQVLQHTSGVPDYLGRGAGDGITTQNSEQIDPDEETLRWQHFEMTELVRRAMTAPPQFEPGAKSVYTNTNYLLAGLLIERVTGNPAADEIGRRILEPLGLRDTYVPAARETGIRGPHARGYHRIDGKPVDFTDFDPSWGATAGDMIATPTDMNRFFTALLAGKLLPPAQLAEMKRTVPFDRMPGADYGLALIHRTAPCGKEVWGHGGSIPGFETRNGVTAEGTAVTVTVNQLPATEEEADAVNGVLDAALCAS</sequence>
<feature type="signal peptide" evidence="1">
    <location>
        <begin position="1"/>
        <end position="23"/>
    </location>
</feature>
<dbReference type="InterPro" id="IPR050491">
    <property type="entry name" value="AmpC-like"/>
</dbReference>
<keyword evidence="3" id="KW-0378">Hydrolase</keyword>
<evidence type="ECO:0000313" key="4">
    <source>
        <dbReference type="Proteomes" id="UP001601948"/>
    </source>
</evidence>
<feature type="chain" id="PRO_5047188274" evidence="1">
    <location>
        <begin position="24"/>
        <end position="396"/>
    </location>
</feature>
<name>A0ABW6R645_9NOCA</name>
<feature type="domain" description="Beta-lactamase-related" evidence="2">
    <location>
        <begin position="52"/>
        <end position="384"/>
    </location>
</feature>
<keyword evidence="4" id="KW-1185">Reference proteome</keyword>
<protein>
    <submittedName>
        <fullName evidence="3">Serine hydrolase domain-containing protein</fullName>
        <ecNumber evidence="3">3.-.-.-</ecNumber>
    </submittedName>
</protein>
<dbReference type="RefSeq" id="WP_387725760.1">
    <property type="nucleotide sequence ID" value="NZ_JBIAPI010000015.1"/>
</dbReference>
<dbReference type="InterPro" id="IPR001466">
    <property type="entry name" value="Beta-lactam-related"/>
</dbReference>
<comment type="caution">
    <text evidence="3">The sequence shown here is derived from an EMBL/GenBank/DDBJ whole genome shotgun (WGS) entry which is preliminary data.</text>
</comment>
<dbReference type="InterPro" id="IPR012338">
    <property type="entry name" value="Beta-lactam/transpept-like"/>
</dbReference>
<dbReference type="PROSITE" id="PS51257">
    <property type="entry name" value="PROKAR_LIPOPROTEIN"/>
    <property type="match status" value="1"/>
</dbReference>
<dbReference type="GO" id="GO:0016787">
    <property type="term" value="F:hydrolase activity"/>
    <property type="evidence" value="ECO:0007669"/>
    <property type="project" value="UniProtKB-KW"/>
</dbReference>
<evidence type="ECO:0000313" key="3">
    <source>
        <dbReference type="EMBL" id="MFF3228733.1"/>
    </source>
</evidence>
<keyword evidence="1" id="KW-0732">Signal</keyword>
<gene>
    <name evidence="3" type="ORF">ACFYV7_38475</name>
</gene>
<dbReference type="PANTHER" id="PTHR46825:SF7">
    <property type="entry name" value="D-ALANYL-D-ALANINE CARBOXYPEPTIDASE"/>
    <property type="match status" value="1"/>
</dbReference>
<organism evidence="3 4">
    <name type="scientific">Nocardia suismassiliense</name>
    <dbReference type="NCBI Taxonomy" id="2077092"/>
    <lineage>
        <taxon>Bacteria</taxon>
        <taxon>Bacillati</taxon>
        <taxon>Actinomycetota</taxon>
        <taxon>Actinomycetes</taxon>
        <taxon>Mycobacteriales</taxon>
        <taxon>Nocardiaceae</taxon>
        <taxon>Nocardia</taxon>
    </lineage>
</organism>
<dbReference type="Pfam" id="PF00144">
    <property type="entry name" value="Beta-lactamase"/>
    <property type="match status" value="1"/>
</dbReference>
<evidence type="ECO:0000259" key="2">
    <source>
        <dbReference type="Pfam" id="PF00144"/>
    </source>
</evidence>
<evidence type="ECO:0000256" key="1">
    <source>
        <dbReference type="SAM" id="SignalP"/>
    </source>
</evidence>
<dbReference type="Gene3D" id="3.40.710.10">
    <property type="entry name" value="DD-peptidase/beta-lactamase superfamily"/>
    <property type="match status" value="1"/>
</dbReference>
<proteinExistence type="predicted"/>
<dbReference type="PANTHER" id="PTHR46825">
    <property type="entry name" value="D-ALANYL-D-ALANINE-CARBOXYPEPTIDASE/ENDOPEPTIDASE AMPH"/>
    <property type="match status" value="1"/>
</dbReference>
<dbReference type="EMBL" id="JBIAPI010000015">
    <property type="protein sequence ID" value="MFF3228733.1"/>
    <property type="molecule type" value="Genomic_DNA"/>
</dbReference>
<reference evidence="3 4" key="1">
    <citation type="submission" date="2024-10" db="EMBL/GenBank/DDBJ databases">
        <title>The Natural Products Discovery Center: Release of the First 8490 Sequenced Strains for Exploring Actinobacteria Biosynthetic Diversity.</title>
        <authorList>
            <person name="Kalkreuter E."/>
            <person name="Kautsar S.A."/>
            <person name="Yang D."/>
            <person name="Bader C.D."/>
            <person name="Teijaro C.N."/>
            <person name="Fluegel L."/>
            <person name="Davis C.M."/>
            <person name="Simpson J.R."/>
            <person name="Lauterbach L."/>
            <person name="Steele A.D."/>
            <person name="Gui C."/>
            <person name="Meng S."/>
            <person name="Li G."/>
            <person name="Viehrig K."/>
            <person name="Ye F."/>
            <person name="Su P."/>
            <person name="Kiefer A.F."/>
            <person name="Nichols A."/>
            <person name="Cepeda A.J."/>
            <person name="Yan W."/>
            <person name="Fan B."/>
            <person name="Jiang Y."/>
            <person name="Adhikari A."/>
            <person name="Zheng C.-J."/>
            <person name="Schuster L."/>
            <person name="Cowan T.M."/>
            <person name="Smanski M.J."/>
            <person name="Chevrette M.G."/>
            <person name="De Carvalho L.P.S."/>
            <person name="Shen B."/>
        </authorList>
    </citation>
    <scope>NUCLEOTIDE SEQUENCE [LARGE SCALE GENOMIC DNA]</scope>
    <source>
        <strain evidence="3 4">NPDC003040</strain>
    </source>
</reference>